<evidence type="ECO:0000313" key="3">
    <source>
        <dbReference type="Proteomes" id="UP000243924"/>
    </source>
</evidence>
<evidence type="ECO:0000256" key="1">
    <source>
        <dbReference type="SAM" id="Phobius"/>
    </source>
</evidence>
<keyword evidence="1" id="KW-0812">Transmembrane</keyword>
<feature type="transmembrane region" description="Helical" evidence="1">
    <location>
        <begin position="191"/>
        <end position="211"/>
    </location>
</feature>
<feature type="transmembrane region" description="Helical" evidence="1">
    <location>
        <begin position="47"/>
        <end position="67"/>
    </location>
</feature>
<dbReference type="STRING" id="1434072.SAMN05216210_1998"/>
<feature type="transmembrane region" description="Helical" evidence="1">
    <location>
        <begin position="12"/>
        <end position="35"/>
    </location>
</feature>
<feature type="transmembrane region" description="Helical" evidence="1">
    <location>
        <begin position="359"/>
        <end position="379"/>
    </location>
</feature>
<feature type="transmembrane region" description="Helical" evidence="1">
    <location>
        <begin position="257"/>
        <end position="276"/>
    </location>
</feature>
<sequence length="594" mass="67434">MEDSRLHTLDRATSLGLIIIAVMQGYALYALHLAIDHEHWLAADQRWLKALYTLTIGLPAFYLISIVQLRGRINLLPLLLAPLLFWLGWHLGWVEQMPETTRQRHQFTFAFCMAAGVALFILALFFRSGAANGTWPTAYQPLLGYSWEHALTLAQLGLFVGVFWALLWLWAALFDAIGLGFFKSLFQEPAFIYPVSWLVIGLGLVMIRNRFRFIANVRLMCEALIKALLPLVALIILLFFAVLPWTGLQPIWDTGKAAQMLMALMLTLLLFFNAVFHQPRDKPPYPAWLRGPILLAVVLLPLGSLLAAWALWLRIDQYGLTLDRLWAAVLQILTAAFTFSYSLILLWRRHTALPSLQRANLWLALLVAVVLVLINTPLADMRHWAAQHQVKRLMDGRTTVDDFDYAYIRFQLGQPGDIALRALADSEFAETKPDLTRRIERVLEQTNRWSQDAVVDTDSLSEVALQFNVSPDDAVLPESLLALLIEQKSPCLSRIKPCRALRIDNEPRFQWLIEVHHGYQTLAYTEQNTGWQPTGSLERLGAIQARHTDDCEKVMPELDLQRIPGPLTIYQSGPCLYSLRPNLEAGRHQLSSPP</sequence>
<keyword evidence="1" id="KW-1133">Transmembrane helix</keyword>
<feature type="transmembrane region" description="Helical" evidence="1">
    <location>
        <begin position="223"/>
        <end position="245"/>
    </location>
</feature>
<keyword evidence="1" id="KW-0472">Membrane</keyword>
<gene>
    <name evidence="2" type="ORF">SAMN05216210_1998</name>
</gene>
<dbReference type="Pfam" id="PF13687">
    <property type="entry name" value="DUF4153"/>
    <property type="match status" value="1"/>
</dbReference>
<protein>
    <recommendedName>
        <fullName evidence="4">DUF4153 domain-containing protein</fullName>
    </recommendedName>
</protein>
<evidence type="ECO:0000313" key="2">
    <source>
        <dbReference type="EMBL" id="SDU13912.1"/>
    </source>
</evidence>
<feature type="transmembrane region" description="Helical" evidence="1">
    <location>
        <begin position="288"/>
        <end position="313"/>
    </location>
</feature>
<dbReference type="AlphaFoldDB" id="A0A1H2G2M0"/>
<reference evidence="3" key="1">
    <citation type="submission" date="2016-10" db="EMBL/GenBank/DDBJ databases">
        <authorList>
            <person name="Varghese N."/>
            <person name="Submissions S."/>
        </authorList>
    </citation>
    <scope>NUCLEOTIDE SEQUENCE [LARGE SCALE GENOMIC DNA]</scope>
    <source>
        <strain evidence="3">CECT 8338</strain>
    </source>
</reference>
<dbReference type="RefSeq" id="WP_092386484.1">
    <property type="nucleotide sequence ID" value="NZ_LT629787.1"/>
</dbReference>
<dbReference type="InterPro" id="IPR025291">
    <property type="entry name" value="DUF4153"/>
</dbReference>
<dbReference type="EMBL" id="LT629787">
    <property type="protein sequence ID" value="SDU13912.1"/>
    <property type="molecule type" value="Genomic_DNA"/>
</dbReference>
<proteinExistence type="predicted"/>
<feature type="transmembrane region" description="Helical" evidence="1">
    <location>
        <begin position="325"/>
        <end position="347"/>
    </location>
</feature>
<keyword evidence="3" id="KW-1185">Reference proteome</keyword>
<feature type="transmembrane region" description="Helical" evidence="1">
    <location>
        <begin position="74"/>
        <end position="94"/>
    </location>
</feature>
<dbReference type="Proteomes" id="UP000243924">
    <property type="component" value="Chromosome I"/>
</dbReference>
<organism evidence="2 3">
    <name type="scientific">Halopseudomonas salegens</name>
    <dbReference type="NCBI Taxonomy" id="1434072"/>
    <lineage>
        <taxon>Bacteria</taxon>
        <taxon>Pseudomonadati</taxon>
        <taxon>Pseudomonadota</taxon>
        <taxon>Gammaproteobacteria</taxon>
        <taxon>Pseudomonadales</taxon>
        <taxon>Pseudomonadaceae</taxon>
        <taxon>Halopseudomonas</taxon>
    </lineage>
</organism>
<feature type="transmembrane region" description="Helical" evidence="1">
    <location>
        <begin position="147"/>
        <end position="171"/>
    </location>
</feature>
<feature type="transmembrane region" description="Helical" evidence="1">
    <location>
        <begin position="106"/>
        <end position="126"/>
    </location>
</feature>
<name>A0A1H2G2M0_9GAMM</name>
<dbReference type="OrthoDB" id="7022049at2"/>
<evidence type="ECO:0008006" key="4">
    <source>
        <dbReference type="Google" id="ProtNLM"/>
    </source>
</evidence>
<accession>A0A1H2G2M0</accession>